<dbReference type="RefSeq" id="XP_021871839.1">
    <property type="nucleotide sequence ID" value="XM_022018140.1"/>
</dbReference>
<name>A0A1Y1UIN1_9TREE</name>
<dbReference type="AlphaFoldDB" id="A0A1Y1UIN1"/>
<evidence type="ECO:0000313" key="2">
    <source>
        <dbReference type="EMBL" id="ORX37852.1"/>
    </source>
</evidence>
<sequence>MDDLSDVSRALEESLRAEPTEGSSFQQLFESFIVGHDERKRAAAVAALCHLLESVSPEEKDLILDHAGMTFIPILLTHYSSAASKDISRLVQLIASGSPAKEVVLSIVETLDELENQAQGVGDDDEDFLEAGQIQMESNAVVEALCLSLESLTKVIPRLRTERSTPTLLSLSDPLIDAFTVIATLTDSISAVELLSRLNEVIASTWEWVHKTSDQGGEQRAILTNVLFMGVTLLSSRLDARLAERMFINLFPKYKSPHAKEGQGEPAQRTLEQSLRIATELEITTSDLVHRLTHPSSISPYSSLASLALLVASLPSIAIGRESGQSHPISPVLLEDCMPVLSAALSSDALDAGIAWTWYLVAAGDSKVTHDVVTMLLELLVPPAATLPAPMTRTAIIKLMSALISEVENPRDQVLLYRQLVEADNPFDAIRVQGLAMIREAISKPASPILPDLHIIIPDLFTLPSTSISPTVASYTHGRHRHSSTADVTPLQLPLESFISSMWISWFIECVNLLWLILTIDKEDKAGLKNRHKLEEVYTTWVQPQKVRTLSMRSEWTKSVDGAMVDSEEEDGDRGDDGHSNSRAEVDFVLLRWEDALGRLDEEVTRILGKNHSIHTAGTLESVEE</sequence>
<evidence type="ECO:0000256" key="1">
    <source>
        <dbReference type="SAM" id="MobiDB-lite"/>
    </source>
</evidence>
<proteinExistence type="predicted"/>
<gene>
    <name evidence="2" type="ORF">BD324DRAFT_650395</name>
</gene>
<dbReference type="InParanoid" id="A0A1Y1UIN1"/>
<protein>
    <recommendedName>
        <fullName evidence="4">Neurochondrin-domain-containing protein</fullName>
    </recommendedName>
</protein>
<reference evidence="2 3" key="1">
    <citation type="submission" date="2017-03" db="EMBL/GenBank/DDBJ databases">
        <title>Widespread Adenine N6-methylation of Active Genes in Fungi.</title>
        <authorList>
            <consortium name="DOE Joint Genome Institute"/>
            <person name="Mondo S.J."/>
            <person name="Dannebaum R.O."/>
            <person name="Kuo R.C."/>
            <person name="Louie K.B."/>
            <person name="Bewick A.J."/>
            <person name="Labutti K."/>
            <person name="Haridas S."/>
            <person name="Kuo A."/>
            <person name="Salamov A."/>
            <person name="Ahrendt S.R."/>
            <person name="Lau R."/>
            <person name="Bowen B.P."/>
            <person name="Lipzen A."/>
            <person name="Sullivan W."/>
            <person name="Andreopoulos W.B."/>
            <person name="Clum A."/>
            <person name="Lindquist E."/>
            <person name="Daum C."/>
            <person name="Northen T.R."/>
            <person name="Ramamoorthy G."/>
            <person name="Schmitz R.J."/>
            <person name="Gryganskyi A."/>
            <person name="Culley D."/>
            <person name="Magnuson J."/>
            <person name="James T.Y."/>
            <person name="O'Malley M.A."/>
            <person name="Stajich J.E."/>
            <person name="Spatafora J.W."/>
            <person name="Visel A."/>
            <person name="Grigoriev I.V."/>
        </authorList>
    </citation>
    <scope>NUCLEOTIDE SEQUENCE [LARGE SCALE GENOMIC DNA]</scope>
    <source>
        <strain evidence="2 3">NRRL Y-17943</strain>
    </source>
</reference>
<dbReference type="EMBL" id="NBSH01000005">
    <property type="protein sequence ID" value="ORX37852.1"/>
    <property type="molecule type" value="Genomic_DNA"/>
</dbReference>
<keyword evidence="3" id="KW-1185">Reference proteome</keyword>
<dbReference type="GeneID" id="33559949"/>
<dbReference type="InterPro" id="IPR016024">
    <property type="entry name" value="ARM-type_fold"/>
</dbReference>
<feature type="region of interest" description="Disordered" evidence="1">
    <location>
        <begin position="561"/>
        <end position="580"/>
    </location>
</feature>
<evidence type="ECO:0008006" key="4">
    <source>
        <dbReference type="Google" id="ProtNLM"/>
    </source>
</evidence>
<dbReference type="Proteomes" id="UP000193218">
    <property type="component" value="Unassembled WGS sequence"/>
</dbReference>
<comment type="caution">
    <text evidence="2">The sequence shown here is derived from an EMBL/GenBank/DDBJ whole genome shotgun (WGS) entry which is preliminary data.</text>
</comment>
<organism evidence="2 3">
    <name type="scientific">Kockovaella imperatae</name>
    <dbReference type="NCBI Taxonomy" id="4999"/>
    <lineage>
        <taxon>Eukaryota</taxon>
        <taxon>Fungi</taxon>
        <taxon>Dikarya</taxon>
        <taxon>Basidiomycota</taxon>
        <taxon>Agaricomycotina</taxon>
        <taxon>Tremellomycetes</taxon>
        <taxon>Tremellales</taxon>
        <taxon>Cuniculitremaceae</taxon>
        <taxon>Kockovaella</taxon>
    </lineage>
</organism>
<evidence type="ECO:0000313" key="3">
    <source>
        <dbReference type="Proteomes" id="UP000193218"/>
    </source>
</evidence>
<dbReference type="OrthoDB" id="2570790at2759"/>
<dbReference type="STRING" id="4999.A0A1Y1UIN1"/>
<dbReference type="SUPFAM" id="SSF48371">
    <property type="entry name" value="ARM repeat"/>
    <property type="match status" value="1"/>
</dbReference>
<accession>A0A1Y1UIN1</accession>